<accession>A0AAD6FFS0</accession>
<comment type="caution">
    <text evidence="2">The sequence shown here is derived from an EMBL/GenBank/DDBJ whole genome shotgun (WGS) entry which is preliminary data.</text>
</comment>
<evidence type="ECO:0000256" key="1">
    <source>
        <dbReference type="SAM" id="MobiDB-lite"/>
    </source>
</evidence>
<feature type="region of interest" description="Disordered" evidence="1">
    <location>
        <begin position="61"/>
        <end position="81"/>
    </location>
</feature>
<protein>
    <submittedName>
        <fullName evidence="2">Uncharacterized protein</fullName>
    </submittedName>
</protein>
<keyword evidence="3" id="KW-1185">Reference proteome</keyword>
<dbReference type="EMBL" id="JAPTMU010000013">
    <property type="protein sequence ID" value="KAJ4933191.1"/>
    <property type="molecule type" value="Genomic_DNA"/>
</dbReference>
<organism evidence="2 3">
    <name type="scientific">Pogonophryne albipinna</name>
    <dbReference type="NCBI Taxonomy" id="1090488"/>
    <lineage>
        <taxon>Eukaryota</taxon>
        <taxon>Metazoa</taxon>
        <taxon>Chordata</taxon>
        <taxon>Craniata</taxon>
        <taxon>Vertebrata</taxon>
        <taxon>Euteleostomi</taxon>
        <taxon>Actinopterygii</taxon>
        <taxon>Neopterygii</taxon>
        <taxon>Teleostei</taxon>
        <taxon>Neoteleostei</taxon>
        <taxon>Acanthomorphata</taxon>
        <taxon>Eupercaria</taxon>
        <taxon>Perciformes</taxon>
        <taxon>Notothenioidei</taxon>
        <taxon>Pogonophryne</taxon>
    </lineage>
</organism>
<gene>
    <name evidence="2" type="ORF">JOQ06_030026</name>
</gene>
<dbReference type="Proteomes" id="UP001219934">
    <property type="component" value="Unassembled WGS sequence"/>
</dbReference>
<feature type="non-terminal residue" evidence="2">
    <location>
        <position position="97"/>
    </location>
</feature>
<feature type="compositionally biased region" description="Basic and acidic residues" evidence="1">
    <location>
        <begin position="62"/>
        <end position="72"/>
    </location>
</feature>
<name>A0AAD6FFS0_9TELE</name>
<proteinExistence type="predicted"/>
<evidence type="ECO:0000313" key="3">
    <source>
        <dbReference type="Proteomes" id="UP001219934"/>
    </source>
</evidence>
<evidence type="ECO:0000313" key="2">
    <source>
        <dbReference type="EMBL" id="KAJ4933191.1"/>
    </source>
</evidence>
<sequence>DLYRKLSSLLPSPVRLFSCTERRCACVAERGERCTVLRTGSAGHHPLFSGLFPCAEPSAVSGEERGKDHRAVGDAQSGGNLAPRGRLIVLSGLVTVG</sequence>
<dbReference type="AlphaFoldDB" id="A0AAD6FFS0"/>
<reference evidence="2" key="1">
    <citation type="submission" date="2022-11" db="EMBL/GenBank/DDBJ databases">
        <title>Chromosome-level genome of Pogonophryne albipinna.</title>
        <authorList>
            <person name="Jo E."/>
        </authorList>
    </citation>
    <scope>NUCLEOTIDE SEQUENCE</scope>
    <source>
        <strain evidence="2">SGF0006</strain>
        <tissue evidence="2">Muscle</tissue>
    </source>
</reference>